<dbReference type="SMART" id="SM01318">
    <property type="entry name" value="SVWC"/>
    <property type="match status" value="1"/>
</dbReference>
<dbReference type="InterPro" id="IPR029277">
    <property type="entry name" value="SVWC_dom"/>
</dbReference>
<dbReference type="Pfam" id="PF15430">
    <property type="entry name" value="SVWC"/>
    <property type="match status" value="1"/>
</dbReference>
<evidence type="ECO:0000256" key="2">
    <source>
        <dbReference type="ARBA" id="ARBA00022525"/>
    </source>
</evidence>
<dbReference type="EMBL" id="SEYY01009866">
    <property type="protein sequence ID" value="KAB7501687.1"/>
    <property type="molecule type" value="Genomic_DNA"/>
</dbReference>
<feature type="domain" description="Single" evidence="4">
    <location>
        <begin position="39"/>
        <end position="109"/>
    </location>
</feature>
<evidence type="ECO:0000259" key="4">
    <source>
        <dbReference type="SMART" id="SM01318"/>
    </source>
</evidence>
<accession>A0A5N5T612</accession>
<dbReference type="PANTHER" id="PTHR39957">
    <property type="entry name" value="AT09846P1-RELATED"/>
    <property type="match status" value="1"/>
</dbReference>
<feature type="chain" id="PRO_5024323609" description="Single domain-containing protein" evidence="3">
    <location>
        <begin position="23"/>
        <end position="143"/>
    </location>
</feature>
<feature type="signal peptide" evidence="3">
    <location>
        <begin position="1"/>
        <end position="22"/>
    </location>
</feature>
<reference evidence="5 6" key="1">
    <citation type="journal article" date="2019" name="PLoS Biol.">
        <title>Sex chromosomes control vertical transmission of feminizing Wolbachia symbionts in an isopod.</title>
        <authorList>
            <person name="Becking T."/>
            <person name="Chebbi M.A."/>
            <person name="Giraud I."/>
            <person name="Moumen B."/>
            <person name="Laverre T."/>
            <person name="Caubet Y."/>
            <person name="Peccoud J."/>
            <person name="Gilbert C."/>
            <person name="Cordaux R."/>
        </authorList>
    </citation>
    <scope>NUCLEOTIDE SEQUENCE [LARGE SCALE GENOMIC DNA]</scope>
    <source>
        <strain evidence="5">ANa2</strain>
        <tissue evidence="5">Whole body excluding digestive tract and cuticle</tissue>
    </source>
</reference>
<keyword evidence="3" id="KW-0732">Signal</keyword>
<protein>
    <recommendedName>
        <fullName evidence="4">Single domain-containing protein</fullName>
    </recommendedName>
</protein>
<evidence type="ECO:0000256" key="3">
    <source>
        <dbReference type="SAM" id="SignalP"/>
    </source>
</evidence>
<keyword evidence="6" id="KW-1185">Reference proteome</keyword>
<dbReference type="PANTHER" id="PTHR39957:SF1">
    <property type="entry name" value="AT09846P1-RELATED"/>
    <property type="match status" value="1"/>
</dbReference>
<dbReference type="Proteomes" id="UP000326759">
    <property type="component" value="Unassembled WGS sequence"/>
</dbReference>
<dbReference type="OrthoDB" id="6334814at2759"/>
<comment type="caution">
    <text evidence="5">The sequence shown here is derived from an EMBL/GenBank/DDBJ whole genome shotgun (WGS) entry which is preliminary data.</text>
</comment>
<evidence type="ECO:0000256" key="1">
    <source>
        <dbReference type="ARBA" id="ARBA00004613"/>
    </source>
</evidence>
<evidence type="ECO:0000313" key="6">
    <source>
        <dbReference type="Proteomes" id="UP000326759"/>
    </source>
</evidence>
<dbReference type="GO" id="GO:0005576">
    <property type="term" value="C:extracellular region"/>
    <property type="evidence" value="ECO:0007669"/>
    <property type="project" value="UniProtKB-SubCell"/>
</dbReference>
<comment type="subcellular location">
    <subcellularLocation>
        <location evidence="1">Secreted</location>
    </subcellularLocation>
</comment>
<evidence type="ECO:0000313" key="5">
    <source>
        <dbReference type="EMBL" id="KAB7501687.1"/>
    </source>
</evidence>
<keyword evidence="2" id="KW-0964">Secreted</keyword>
<dbReference type="AlphaFoldDB" id="A0A5N5T612"/>
<sequence length="143" mass="16333">MENFLNFIKILSFLGIISFCENATFRDVALIHPDDPNSCWLKSLNISLGVGEMVSLSQPKCTKILCFESNGILFEGHAMCGSIVIESENCNSIKVDYSKPYPKCCEILCRDIPNEKDPSSSILYDEFRNWVQEYYDYTPSEYV</sequence>
<gene>
    <name evidence="5" type="ORF">Anas_10144</name>
</gene>
<name>A0A5N5T612_9CRUS</name>
<organism evidence="5 6">
    <name type="scientific">Armadillidium nasatum</name>
    <dbReference type="NCBI Taxonomy" id="96803"/>
    <lineage>
        <taxon>Eukaryota</taxon>
        <taxon>Metazoa</taxon>
        <taxon>Ecdysozoa</taxon>
        <taxon>Arthropoda</taxon>
        <taxon>Crustacea</taxon>
        <taxon>Multicrustacea</taxon>
        <taxon>Malacostraca</taxon>
        <taxon>Eumalacostraca</taxon>
        <taxon>Peracarida</taxon>
        <taxon>Isopoda</taxon>
        <taxon>Oniscidea</taxon>
        <taxon>Crinocheta</taxon>
        <taxon>Armadillidiidae</taxon>
        <taxon>Armadillidium</taxon>
    </lineage>
</organism>
<proteinExistence type="predicted"/>
<dbReference type="InterPro" id="IPR053308">
    <property type="entry name" value="Vago-like"/>
</dbReference>